<name>A0A1W1H7S3_9BACT</name>
<sequence>MPFKISTVSIYVSKGVSVLLSTIGGSVSDETRCDCKGNSFNVSIPSNRGSVSDRREDRIIEQIDQSLNPL</sequence>
<dbReference type="EMBL" id="FWEV01000040">
    <property type="protein sequence ID" value="SLM28435.1"/>
    <property type="molecule type" value="Genomic_DNA"/>
</dbReference>
<gene>
    <name evidence="1" type="ORF">MTBBW1_1340008</name>
</gene>
<proteinExistence type="predicted"/>
<keyword evidence="2" id="KW-1185">Reference proteome</keyword>
<reference evidence="1 2" key="1">
    <citation type="submission" date="2017-03" db="EMBL/GenBank/DDBJ databases">
        <authorList>
            <person name="Afonso C.L."/>
            <person name="Miller P.J."/>
            <person name="Scott M.A."/>
            <person name="Spackman E."/>
            <person name="Goraichik I."/>
            <person name="Dimitrov K.M."/>
            <person name="Suarez D.L."/>
            <person name="Swayne D.E."/>
        </authorList>
    </citation>
    <scope>NUCLEOTIDE SEQUENCE [LARGE SCALE GENOMIC DNA]</scope>
    <source>
        <strain evidence="1">PRJEB14757</strain>
    </source>
</reference>
<evidence type="ECO:0000313" key="2">
    <source>
        <dbReference type="Proteomes" id="UP000191931"/>
    </source>
</evidence>
<organism evidence="1 2">
    <name type="scientific">Desulfamplus magnetovallimortis</name>
    <dbReference type="NCBI Taxonomy" id="1246637"/>
    <lineage>
        <taxon>Bacteria</taxon>
        <taxon>Pseudomonadati</taxon>
        <taxon>Thermodesulfobacteriota</taxon>
        <taxon>Desulfobacteria</taxon>
        <taxon>Desulfobacterales</taxon>
        <taxon>Desulfobacteraceae</taxon>
        <taxon>Desulfamplus</taxon>
    </lineage>
</organism>
<evidence type="ECO:0000313" key="1">
    <source>
        <dbReference type="EMBL" id="SLM28435.1"/>
    </source>
</evidence>
<protein>
    <submittedName>
        <fullName evidence="1">Uncharacterized protein</fullName>
    </submittedName>
</protein>
<dbReference type="Proteomes" id="UP000191931">
    <property type="component" value="Unassembled WGS sequence"/>
</dbReference>
<dbReference type="AlphaFoldDB" id="A0A1W1H7S3"/>
<accession>A0A1W1H7S3</accession>